<keyword evidence="2" id="KW-1185">Reference proteome</keyword>
<organism evidence="1 2">
    <name type="scientific">Gossypium davidsonii</name>
    <name type="common">Davidson's cotton</name>
    <name type="synonym">Gossypium klotzschianum subsp. davidsonii</name>
    <dbReference type="NCBI Taxonomy" id="34287"/>
    <lineage>
        <taxon>Eukaryota</taxon>
        <taxon>Viridiplantae</taxon>
        <taxon>Streptophyta</taxon>
        <taxon>Embryophyta</taxon>
        <taxon>Tracheophyta</taxon>
        <taxon>Spermatophyta</taxon>
        <taxon>Magnoliopsida</taxon>
        <taxon>eudicotyledons</taxon>
        <taxon>Gunneridae</taxon>
        <taxon>Pentapetalae</taxon>
        <taxon>rosids</taxon>
        <taxon>malvids</taxon>
        <taxon>Malvales</taxon>
        <taxon>Malvaceae</taxon>
        <taxon>Malvoideae</taxon>
        <taxon>Gossypium</taxon>
    </lineage>
</organism>
<dbReference type="EMBL" id="JABFAC010000012">
    <property type="protein sequence ID" value="MBA0630545.1"/>
    <property type="molecule type" value="Genomic_DNA"/>
</dbReference>
<sequence>MLHLAFGSIPGPIPFRRNNIKLSCGNMSPHKFKNYSMVKMDIDVCVANATAYDIEVLPPKGQPFLKGNTSLWMSYISLGHTVVSIFDMNTLQEDSVVRHGVENIGVIARMSEDTQSKEGDFQIASFDLSLPQIVRMDCRRNCEDELKGI</sequence>
<reference evidence="1 2" key="1">
    <citation type="journal article" date="2019" name="Genome Biol. Evol.">
        <title>Insights into the evolution of the New World diploid cottons (Gossypium, subgenus Houzingenia) based on genome sequencing.</title>
        <authorList>
            <person name="Grover C.E."/>
            <person name="Arick M.A. 2nd"/>
            <person name="Thrash A."/>
            <person name="Conover J.L."/>
            <person name="Sanders W.S."/>
            <person name="Peterson D.G."/>
            <person name="Frelichowski J.E."/>
            <person name="Scheffler J.A."/>
            <person name="Scheffler B.E."/>
            <person name="Wendel J.F."/>
        </authorList>
    </citation>
    <scope>NUCLEOTIDE SEQUENCE [LARGE SCALE GENOMIC DNA]</scope>
    <source>
        <strain evidence="1">27</strain>
        <tissue evidence="1">Leaf</tissue>
    </source>
</reference>
<protein>
    <submittedName>
        <fullName evidence="1">Uncharacterized protein</fullName>
    </submittedName>
</protein>
<dbReference type="AlphaFoldDB" id="A0A7J8SXJ0"/>
<evidence type="ECO:0000313" key="1">
    <source>
        <dbReference type="EMBL" id="MBA0630545.1"/>
    </source>
</evidence>
<evidence type="ECO:0000313" key="2">
    <source>
        <dbReference type="Proteomes" id="UP000593561"/>
    </source>
</evidence>
<gene>
    <name evidence="1" type="ORF">Godav_002633</name>
</gene>
<proteinExistence type="predicted"/>
<name>A0A7J8SXJ0_GOSDV</name>
<comment type="caution">
    <text evidence="1">The sequence shown here is derived from an EMBL/GenBank/DDBJ whole genome shotgun (WGS) entry which is preliminary data.</text>
</comment>
<accession>A0A7J8SXJ0</accession>
<dbReference type="Proteomes" id="UP000593561">
    <property type="component" value="Unassembled WGS sequence"/>
</dbReference>